<name>A0A814J5T2_9BILA</name>
<reference evidence="1" key="1">
    <citation type="submission" date="2021-02" db="EMBL/GenBank/DDBJ databases">
        <authorList>
            <person name="Nowell W R."/>
        </authorList>
    </citation>
    <scope>NUCLEOTIDE SEQUENCE</scope>
</reference>
<dbReference type="Proteomes" id="UP000681967">
    <property type="component" value="Unassembled WGS sequence"/>
</dbReference>
<dbReference type="Proteomes" id="UP000663855">
    <property type="component" value="Unassembled WGS sequence"/>
</dbReference>
<sequence>MSKLCTKQDGIEVVQLNPVVGCHLLCFLDGLDATNFLEVVNNSNQFCSIAPTSDQIFGQLMQMFCCKQRVLVPRALYEFYSDDFEVVDDRLVVSYDEFDTSLIRPIQRVFVHPCFSIEGFGKLCKAYRTAAFQCYSRLIPFNTDFYCADFGLIDYELYHQTIGLERDLNTYENKFFKISTYFPKKKNQHDEIAVKFVVTQNEFRENLKTRFSSPEWFEAIDFSMFVIVGGGVVNALCQSQFPDSAEQDVNLISVAIDEIEFEAAVTTSINKLHAIALKHLKHQINVEKVTGSLNYNVSLPCGVTLNFLHKSSENSKNPLSHILHNFDMDICQVAYTGNKIICTFAFMQAMATKSFITYSLHGETSKNVCTRIAKYCRRGFTLLEPIKFDGDFESLMKQDEIPLYRAEHREFIDDDGELQIATMEYWRRPEHNIDTFRLQEAFIADFCPHMQQ</sequence>
<proteinExistence type="predicted"/>
<gene>
    <name evidence="2" type="ORF">BYL167_LOCUS24613</name>
    <name evidence="1" type="ORF">CJN711_LOCUS3924</name>
</gene>
<evidence type="ECO:0000313" key="1">
    <source>
        <dbReference type="EMBL" id="CAF1033574.1"/>
    </source>
</evidence>
<organism evidence="1 3">
    <name type="scientific">Rotaria magnacalcarata</name>
    <dbReference type="NCBI Taxonomy" id="392030"/>
    <lineage>
        <taxon>Eukaryota</taxon>
        <taxon>Metazoa</taxon>
        <taxon>Spiralia</taxon>
        <taxon>Gnathifera</taxon>
        <taxon>Rotifera</taxon>
        <taxon>Eurotatoria</taxon>
        <taxon>Bdelloidea</taxon>
        <taxon>Philodinida</taxon>
        <taxon>Philodinidae</taxon>
        <taxon>Rotaria</taxon>
    </lineage>
</organism>
<evidence type="ECO:0000313" key="3">
    <source>
        <dbReference type="Proteomes" id="UP000663855"/>
    </source>
</evidence>
<comment type="caution">
    <text evidence="1">The sequence shown here is derived from an EMBL/GenBank/DDBJ whole genome shotgun (WGS) entry which is preliminary data.</text>
</comment>
<accession>A0A814J5T2</accession>
<dbReference type="EMBL" id="CAJNOV010000651">
    <property type="protein sequence ID" value="CAF1033574.1"/>
    <property type="molecule type" value="Genomic_DNA"/>
</dbReference>
<dbReference type="AlphaFoldDB" id="A0A814J5T2"/>
<evidence type="ECO:0000313" key="2">
    <source>
        <dbReference type="EMBL" id="CAF4226703.1"/>
    </source>
</evidence>
<dbReference type="EMBL" id="CAJOBH010021924">
    <property type="protein sequence ID" value="CAF4226703.1"/>
    <property type="molecule type" value="Genomic_DNA"/>
</dbReference>
<protein>
    <submittedName>
        <fullName evidence="1">Uncharacterized protein</fullName>
    </submittedName>
</protein>